<evidence type="ECO:0000313" key="1">
    <source>
        <dbReference type="EMBL" id="KAI3768746.1"/>
    </source>
</evidence>
<gene>
    <name evidence="1" type="ORF">L2E82_19577</name>
</gene>
<accession>A0ACB9FDH6</accession>
<proteinExistence type="predicted"/>
<name>A0ACB9FDH6_CICIN</name>
<dbReference type="Proteomes" id="UP001055811">
    <property type="component" value="Linkage Group LG03"/>
</dbReference>
<reference evidence="1 2" key="2">
    <citation type="journal article" date="2022" name="Mol. Ecol. Resour.">
        <title>The genomes of chicory, endive, great burdock and yacon provide insights into Asteraceae paleo-polyploidization history and plant inulin production.</title>
        <authorList>
            <person name="Fan W."/>
            <person name="Wang S."/>
            <person name="Wang H."/>
            <person name="Wang A."/>
            <person name="Jiang F."/>
            <person name="Liu H."/>
            <person name="Zhao H."/>
            <person name="Xu D."/>
            <person name="Zhang Y."/>
        </authorList>
    </citation>
    <scope>NUCLEOTIDE SEQUENCE [LARGE SCALE GENOMIC DNA]</scope>
    <source>
        <strain evidence="2">cv. Punajuju</strain>
        <tissue evidence="1">Leaves</tissue>
    </source>
</reference>
<keyword evidence="2" id="KW-1185">Reference proteome</keyword>
<comment type="caution">
    <text evidence="1">The sequence shown here is derived from an EMBL/GenBank/DDBJ whole genome shotgun (WGS) entry which is preliminary data.</text>
</comment>
<organism evidence="1 2">
    <name type="scientific">Cichorium intybus</name>
    <name type="common">Chicory</name>
    <dbReference type="NCBI Taxonomy" id="13427"/>
    <lineage>
        <taxon>Eukaryota</taxon>
        <taxon>Viridiplantae</taxon>
        <taxon>Streptophyta</taxon>
        <taxon>Embryophyta</taxon>
        <taxon>Tracheophyta</taxon>
        <taxon>Spermatophyta</taxon>
        <taxon>Magnoliopsida</taxon>
        <taxon>eudicotyledons</taxon>
        <taxon>Gunneridae</taxon>
        <taxon>Pentapetalae</taxon>
        <taxon>asterids</taxon>
        <taxon>campanulids</taxon>
        <taxon>Asterales</taxon>
        <taxon>Asteraceae</taxon>
        <taxon>Cichorioideae</taxon>
        <taxon>Cichorieae</taxon>
        <taxon>Cichoriinae</taxon>
        <taxon>Cichorium</taxon>
    </lineage>
</organism>
<reference evidence="2" key="1">
    <citation type="journal article" date="2022" name="Mol. Ecol. Resour.">
        <title>The genomes of chicory, endive, great burdock and yacon provide insights into Asteraceae palaeo-polyploidization history and plant inulin production.</title>
        <authorList>
            <person name="Fan W."/>
            <person name="Wang S."/>
            <person name="Wang H."/>
            <person name="Wang A."/>
            <person name="Jiang F."/>
            <person name="Liu H."/>
            <person name="Zhao H."/>
            <person name="Xu D."/>
            <person name="Zhang Y."/>
        </authorList>
    </citation>
    <scope>NUCLEOTIDE SEQUENCE [LARGE SCALE GENOMIC DNA]</scope>
    <source>
        <strain evidence="2">cv. Punajuju</strain>
    </source>
</reference>
<sequence>MQGFKDRRQRSNSILFLSNDTGEKKRGRRSTTTSTLKEERKSRVLIKVSRGFCYPTEMETIDGNSIPTETLSGVSSSSQPPGPPHITMKPTSEELFGSDLGPEVFGSDLGSENGGGSAVVVTTVVEKTEVTVVTIVEENKDDTSEPFDHSVTEKKENNNEAKENEKEGAFGHLFDGDEGMNVNYNNEAKENEKEEVFGHLFDGDEGMNVNYNNETKENVKEGVFGHLFDGDEVINVNFSQNGNEEKLVLQENTGGDLMDVCLSDQKEENPKNFTGGFESTEDINTNKNNEENVQNGEDDVSKLPENNESEEEEHDFVVGDFVWGKIKSHPWWPGQIYDPSDASNYATSIKRKGHLLVAYFGDGSFSWCSPSQLKPFIDNFQEMSNQSDSKKFVHAVRTALEAVSEQVELELICKCQAVDRVDRAVNADVANSGIKPGVRVPKGNTIKTLIERMNPIELLLNLNSYATFEPGSRMVDLELELTMVKSWLSVFYLQKGGYVLPEYYDPKCIEGLEDNWNVPECDMNGPENVDDKLYQKRKQKSVAELLSVEDEPKIKKAKAVKDGCSGRKRKAALVVDITPESDHESGGGSGGGGGVEEDMMCSPRQRKKSKYLSPPYLSPTIWTGKLSGSGSGSFKEPKPEPEKEKEKEKVVEMAAKQLEETFSRRKTRQKRRSSSDDQDSKDEGKIVIDAGVNVDKVLNGLLLAALDPSGSVEKKKLSVFTGFVSSFRSSVFENGSKSEPNPDVVMEEESDVGFVKRKMEEMMEMVKGFEEDEMSGEAKGKLEGVIMEVLERVK</sequence>
<evidence type="ECO:0000313" key="2">
    <source>
        <dbReference type="Proteomes" id="UP001055811"/>
    </source>
</evidence>
<dbReference type="EMBL" id="CM042011">
    <property type="protein sequence ID" value="KAI3768746.1"/>
    <property type="molecule type" value="Genomic_DNA"/>
</dbReference>
<protein>
    <submittedName>
        <fullName evidence="1">Uncharacterized protein</fullName>
    </submittedName>
</protein>